<keyword evidence="6" id="KW-0560">Oxidoreductase</keyword>
<dbReference type="InterPro" id="IPR006058">
    <property type="entry name" value="2Fe2S_fd_BS"/>
</dbReference>
<dbReference type="InterPro" id="IPR017938">
    <property type="entry name" value="Riboflavin_synthase-like_b-brl"/>
</dbReference>
<dbReference type="PROSITE" id="PS51384">
    <property type="entry name" value="FAD_FR"/>
    <property type="match status" value="1"/>
</dbReference>
<dbReference type="Gene3D" id="3.40.50.80">
    <property type="entry name" value="Nucleotide-binding domain of ferredoxin-NADP reductase (FNR) module"/>
    <property type="match status" value="1"/>
</dbReference>
<dbReference type="InterPro" id="IPR050415">
    <property type="entry name" value="MRET"/>
</dbReference>
<keyword evidence="8" id="KW-0411">Iron-sulfur</keyword>
<dbReference type="PROSITE" id="PS00197">
    <property type="entry name" value="2FE2S_FER_1"/>
    <property type="match status" value="1"/>
</dbReference>
<feature type="domain" description="FAD-binding FR-type" evidence="10">
    <location>
        <begin position="1"/>
        <end position="102"/>
    </location>
</feature>
<evidence type="ECO:0000256" key="7">
    <source>
        <dbReference type="ARBA" id="ARBA00023004"/>
    </source>
</evidence>
<evidence type="ECO:0000256" key="3">
    <source>
        <dbReference type="ARBA" id="ARBA00022714"/>
    </source>
</evidence>
<organism evidence="11 12">
    <name type="scientific">Roseivirga thermotolerans</name>
    <dbReference type="NCBI Taxonomy" id="1758176"/>
    <lineage>
        <taxon>Bacteria</taxon>
        <taxon>Pseudomonadati</taxon>
        <taxon>Bacteroidota</taxon>
        <taxon>Cytophagia</taxon>
        <taxon>Cytophagales</taxon>
        <taxon>Roseivirgaceae</taxon>
        <taxon>Roseivirga</taxon>
    </lineage>
</organism>
<dbReference type="CDD" id="cd00207">
    <property type="entry name" value="fer2"/>
    <property type="match status" value="1"/>
</dbReference>
<keyword evidence="2" id="KW-0285">Flavoprotein</keyword>
<comment type="caution">
    <text evidence="11">The sequence shown here is derived from an EMBL/GenBank/DDBJ whole genome shotgun (WGS) entry which is preliminary data.</text>
</comment>
<evidence type="ECO:0000256" key="5">
    <source>
        <dbReference type="ARBA" id="ARBA00022827"/>
    </source>
</evidence>
<evidence type="ECO:0000259" key="10">
    <source>
        <dbReference type="PROSITE" id="PS51384"/>
    </source>
</evidence>
<dbReference type="SUPFAM" id="SSF52343">
    <property type="entry name" value="Ferredoxin reductase-like, C-terminal NADP-linked domain"/>
    <property type="match status" value="1"/>
</dbReference>
<reference evidence="12" key="1">
    <citation type="journal article" date="2019" name="Int. J. Syst. Evol. Microbiol.">
        <title>The Global Catalogue of Microorganisms (GCM) 10K type strain sequencing project: providing services to taxonomists for standard genome sequencing and annotation.</title>
        <authorList>
            <consortium name="The Broad Institute Genomics Platform"/>
            <consortium name="The Broad Institute Genome Sequencing Center for Infectious Disease"/>
            <person name="Wu L."/>
            <person name="Ma J."/>
        </authorList>
    </citation>
    <scope>NUCLEOTIDE SEQUENCE [LARGE SCALE GENOMIC DNA]</scope>
    <source>
        <strain evidence="12">CGMCC 1.15111</strain>
    </source>
</reference>
<evidence type="ECO:0000313" key="11">
    <source>
        <dbReference type="EMBL" id="GHE50541.1"/>
    </source>
</evidence>
<evidence type="ECO:0000256" key="8">
    <source>
        <dbReference type="ARBA" id="ARBA00023014"/>
    </source>
</evidence>
<dbReference type="InterPro" id="IPR001709">
    <property type="entry name" value="Flavoprot_Pyr_Nucl_cyt_Rdtase"/>
</dbReference>
<dbReference type="CDD" id="cd06214">
    <property type="entry name" value="PA_degradation_oxidoreductase_like"/>
    <property type="match status" value="1"/>
</dbReference>
<dbReference type="InterPro" id="IPR001433">
    <property type="entry name" value="OxRdtase_FAD/NAD-bd"/>
</dbReference>
<keyword evidence="5" id="KW-0274">FAD</keyword>
<dbReference type="InterPro" id="IPR039261">
    <property type="entry name" value="FNR_nucleotide-bd"/>
</dbReference>
<dbReference type="PANTHER" id="PTHR47354:SF8">
    <property type="entry name" value="1,2-PHENYLACETYL-COA EPOXIDASE, SUBUNIT E"/>
    <property type="match status" value="1"/>
</dbReference>
<dbReference type="PRINTS" id="PR00371">
    <property type="entry name" value="FPNCR"/>
</dbReference>
<gene>
    <name evidence="11" type="ORF">GCM10011340_00530</name>
</gene>
<sequence>MNKQIKVRRVIRETPDAITVVLEPDPWIDHYKPGQFINVSAQVLGEVISRSYSFSSTPGVDDFPAITIKRVANGRLSTQLVENLKPEMLLETSQPMGRFALKEDAEHSGGLLFIAGGSGITPLFSMIKSVLKTKPEKSIKLIYANKNEQSIIFLDQLQRLAKESSGQFEVIHLLETLASENLLGAKKGRVNAEVLVEALGDVPSFSAVYLCGPQGMMESACLSLNDLGVDPSQIYQESFSAFNTTTAPINEGVARVTIIKENGSEQITIPKNQLVLNAILNAGIELPYSCKEAMCGTCRVKLVSGKLVMNENYALTDEMLNSGFVLPCSGLAVTDELTISYL</sequence>
<dbReference type="EMBL" id="BNAG01000001">
    <property type="protein sequence ID" value="GHE50541.1"/>
    <property type="molecule type" value="Genomic_DNA"/>
</dbReference>
<dbReference type="Pfam" id="PF00111">
    <property type="entry name" value="Fer2"/>
    <property type="match status" value="1"/>
</dbReference>
<keyword evidence="4" id="KW-0479">Metal-binding</keyword>
<dbReference type="Proteomes" id="UP000658258">
    <property type="component" value="Unassembled WGS sequence"/>
</dbReference>
<proteinExistence type="predicted"/>
<dbReference type="InterPro" id="IPR001041">
    <property type="entry name" value="2Fe-2S_ferredoxin-type"/>
</dbReference>
<protein>
    <submittedName>
        <fullName evidence="11">Phenylacetic acid degradation protein</fullName>
    </submittedName>
</protein>
<evidence type="ECO:0000256" key="2">
    <source>
        <dbReference type="ARBA" id="ARBA00022630"/>
    </source>
</evidence>
<dbReference type="InterPro" id="IPR012675">
    <property type="entry name" value="Beta-grasp_dom_sf"/>
</dbReference>
<dbReference type="Gene3D" id="2.40.30.10">
    <property type="entry name" value="Translation factors"/>
    <property type="match status" value="1"/>
</dbReference>
<comment type="cofactor">
    <cofactor evidence="1">
        <name>FAD</name>
        <dbReference type="ChEBI" id="CHEBI:57692"/>
    </cofactor>
</comment>
<dbReference type="InterPro" id="IPR017927">
    <property type="entry name" value="FAD-bd_FR_type"/>
</dbReference>
<evidence type="ECO:0000256" key="1">
    <source>
        <dbReference type="ARBA" id="ARBA00001974"/>
    </source>
</evidence>
<keyword evidence="12" id="KW-1185">Reference proteome</keyword>
<dbReference type="InterPro" id="IPR008333">
    <property type="entry name" value="Cbr1-like_FAD-bd_dom"/>
</dbReference>
<evidence type="ECO:0000256" key="4">
    <source>
        <dbReference type="ARBA" id="ARBA00022723"/>
    </source>
</evidence>
<feature type="domain" description="2Fe-2S ferredoxin-type" evidence="9">
    <location>
        <begin position="254"/>
        <end position="342"/>
    </location>
</feature>
<keyword evidence="7" id="KW-0408">Iron</keyword>
<name>A0ABQ3I210_9BACT</name>
<evidence type="ECO:0000259" key="9">
    <source>
        <dbReference type="PROSITE" id="PS51085"/>
    </source>
</evidence>
<dbReference type="RefSeq" id="WP_189628184.1">
    <property type="nucleotide sequence ID" value="NZ_BNAG01000001.1"/>
</dbReference>
<evidence type="ECO:0000313" key="12">
    <source>
        <dbReference type="Proteomes" id="UP000658258"/>
    </source>
</evidence>
<dbReference type="SUPFAM" id="SSF54292">
    <property type="entry name" value="2Fe-2S ferredoxin-like"/>
    <property type="match status" value="1"/>
</dbReference>
<evidence type="ECO:0000256" key="6">
    <source>
        <dbReference type="ARBA" id="ARBA00023002"/>
    </source>
</evidence>
<dbReference type="Pfam" id="PF00970">
    <property type="entry name" value="FAD_binding_6"/>
    <property type="match status" value="1"/>
</dbReference>
<dbReference type="PRINTS" id="PR00410">
    <property type="entry name" value="PHEHYDRXLASE"/>
</dbReference>
<dbReference type="SUPFAM" id="SSF63380">
    <property type="entry name" value="Riboflavin synthase domain-like"/>
    <property type="match status" value="1"/>
</dbReference>
<keyword evidence="3" id="KW-0001">2Fe-2S</keyword>
<dbReference type="PANTHER" id="PTHR47354">
    <property type="entry name" value="NADH OXIDOREDUCTASE HCR"/>
    <property type="match status" value="1"/>
</dbReference>
<accession>A0ABQ3I210</accession>
<dbReference type="Gene3D" id="3.10.20.30">
    <property type="match status" value="1"/>
</dbReference>
<dbReference type="PROSITE" id="PS51085">
    <property type="entry name" value="2FE2S_FER_2"/>
    <property type="match status" value="1"/>
</dbReference>
<dbReference type="Pfam" id="PF00175">
    <property type="entry name" value="NAD_binding_1"/>
    <property type="match status" value="1"/>
</dbReference>
<dbReference type="InterPro" id="IPR036010">
    <property type="entry name" value="2Fe-2S_ferredoxin-like_sf"/>
</dbReference>